<feature type="region of interest" description="Disordered" evidence="4">
    <location>
        <begin position="176"/>
        <end position="195"/>
    </location>
</feature>
<dbReference type="EMBL" id="CP039853">
    <property type="protein sequence ID" value="QCZ95313.1"/>
    <property type="molecule type" value="Genomic_DNA"/>
</dbReference>
<evidence type="ECO:0000256" key="4">
    <source>
        <dbReference type="SAM" id="MobiDB-lite"/>
    </source>
</evidence>
<dbReference type="GO" id="GO:0016020">
    <property type="term" value="C:membrane"/>
    <property type="evidence" value="ECO:0007669"/>
    <property type="project" value="UniProtKB-SubCell"/>
</dbReference>
<name>A0A5B7YJ29_9ALTE</name>
<evidence type="ECO:0000256" key="2">
    <source>
        <dbReference type="ARBA" id="ARBA00022729"/>
    </source>
</evidence>
<geneLocation type="plasmid" evidence="5 6">
    <name>plas12</name>
</geneLocation>
<dbReference type="OrthoDB" id="6376550at2"/>
<evidence type="ECO:0000256" key="3">
    <source>
        <dbReference type="ARBA" id="ARBA00023136"/>
    </source>
</evidence>
<proteinExistence type="predicted"/>
<gene>
    <name evidence="5" type="ORF">FBQ74_17345</name>
</gene>
<dbReference type="PROSITE" id="PS51257">
    <property type="entry name" value="PROKAR_LIPOPROTEIN"/>
    <property type="match status" value="1"/>
</dbReference>
<reference evidence="5 6" key="1">
    <citation type="submission" date="2019-04" db="EMBL/GenBank/DDBJ databases">
        <title>Salinimonas iocasae sp. nov., a halophilic bacterium isolated from the outer tube casing of tubeworms in Okinawa Trough.</title>
        <authorList>
            <person name="Zhang H."/>
            <person name="Wang H."/>
            <person name="Li C."/>
        </authorList>
    </citation>
    <scope>NUCLEOTIDE SEQUENCE [LARGE SCALE GENOMIC DNA]</scope>
    <source>
        <strain evidence="5 6">KX18D6</strain>
        <plasmid evidence="5 6">plas12</plasmid>
    </source>
</reference>
<comment type="subcellular location">
    <subcellularLocation>
        <location evidence="1">Membrane</location>
    </subcellularLocation>
</comment>
<dbReference type="Proteomes" id="UP000304912">
    <property type="component" value="Plasmid plas12"/>
</dbReference>
<keyword evidence="6" id="KW-1185">Reference proteome</keyword>
<dbReference type="PANTHER" id="PTHR30332">
    <property type="entry name" value="PROBABLE GENERAL SECRETION PATHWAY PROTEIN D"/>
    <property type="match status" value="1"/>
</dbReference>
<evidence type="ECO:0000313" key="5">
    <source>
        <dbReference type="EMBL" id="QCZ95313.1"/>
    </source>
</evidence>
<accession>A0A5B7YJ29</accession>
<dbReference type="PANTHER" id="PTHR30332:SF24">
    <property type="entry name" value="SECRETIN GSPD-RELATED"/>
    <property type="match status" value="1"/>
</dbReference>
<dbReference type="GO" id="GO:0015627">
    <property type="term" value="C:type II protein secretion system complex"/>
    <property type="evidence" value="ECO:0007669"/>
    <property type="project" value="TreeGrafter"/>
</dbReference>
<dbReference type="AlphaFoldDB" id="A0A5B7YJ29"/>
<evidence type="ECO:0000313" key="6">
    <source>
        <dbReference type="Proteomes" id="UP000304912"/>
    </source>
</evidence>
<keyword evidence="3" id="KW-0472">Membrane</keyword>
<keyword evidence="5" id="KW-0614">Plasmid</keyword>
<organism evidence="5 6">
    <name type="scientific">Salinimonas iocasae</name>
    <dbReference type="NCBI Taxonomy" id="2572577"/>
    <lineage>
        <taxon>Bacteria</taxon>
        <taxon>Pseudomonadati</taxon>
        <taxon>Pseudomonadota</taxon>
        <taxon>Gammaproteobacteria</taxon>
        <taxon>Alteromonadales</taxon>
        <taxon>Alteromonadaceae</taxon>
        <taxon>Alteromonas/Salinimonas group</taxon>
        <taxon>Salinimonas</taxon>
    </lineage>
</organism>
<dbReference type="InterPro" id="IPR050810">
    <property type="entry name" value="Bact_Secretion_Sys_Channel"/>
</dbReference>
<feature type="compositionally biased region" description="Polar residues" evidence="4">
    <location>
        <begin position="176"/>
        <end position="191"/>
    </location>
</feature>
<evidence type="ECO:0000256" key="1">
    <source>
        <dbReference type="ARBA" id="ARBA00004370"/>
    </source>
</evidence>
<dbReference type="RefSeq" id="WP_139758040.1">
    <property type="nucleotide sequence ID" value="NZ_CP039853.1"/>
</dbReference>
<keyword evidence="2" id="KW-0732">Signal</keyword>
<sequence>MTNFLKPLSAIGVAISVCACSAITTPTEKAEDTNQELLIAKGKRDYVDNLPNVHSFSAMYVPELTAEEASLPKWYDDFASVAVDGLELQQVLSMLLEGKDLRVEYRPGVLEQKKVSIAGEHSTIGGYLEALASATGYQVEPNGNAIIFSKYVERVFPIRSITGNYEFAIGKKGETSLDSQSQSSQNATSEAVKSHGEEYGTLTGEFDPLDSFKKGVEIILGCKAQQSAASALGSLSGTSSVAQTLNEDIEFQLTQNDLCDSGSKVEKLESDNSLLVRALPSQMQKVDKFIAEKTERELRQVRLDVTLVAVELKEDTALSLDLSLKDSVLGNSDFGIMTQPNTGTSLLGGMGNLGSAVLSHTSGTNLALQALSEQGTILDKTVLRGVAANHRLMKITDVKKRSYIADRRLAQTADVGTTTSIEQEVVESGRVLYAVPNIGPSDVLVKLSTSLSSLLGLDTKGEEGNQVESPEISDREIEAIVQMKPGRPVLVGGFSVKETQTLKSLNGTSGFTRSSSGTDVELVMVVEAVYL</sequence>
<dbReference type="GO" id="GO:0009306">
    <property type="term" value="P:protein secretion"/>
    <property type="evidence" value="ECO:0007669"/>
    <property type="project" value="TreeGrafter"/>
</dbReference>
<protein>
    <submittedName>
        <fullName evidence="5">Uncharacterized protein</fullName>
    </submittedName>
</protein>
<dbReference type="KEGG" id="salk:FBQ74_17345"/>